<sequence length="529" mass="56724">MAAVPQTLEPVKLGSGYNTPWWASALKWGLIAAALALAAYVVQRLVANGSWLGVVITAFILLCILAVYATRRAIPMKYLLPGLILLVSLQIWPIVYTVATAFTNYGQGHTLSKQEAIDINVANSVKEVEGSERFKLSIAVPEGGDVATADLAFLLTKPDGSTYVGTKKGLEPLPADGVEKTDTGKITKAPGYTILNAREANKRSADLKAFAVPVSDTAGIKSVGISAAFQGAPTLKYDAAADTMTDTSVTPNVVYSPKNAYFTAPDGKTLATGWKENVGTKNFKTLLTNETIRAGFLKIFLWNVAFAAISVLSTFLLGMLLALLFNDPKLKGKGFYRSLLILPYAIPGFVTALVWASMFNQEFGLVNTLTHLNVDWLGNAWAAKAAILITNLWLGFPYMFLVCTGALQSIPSDVKEAAKIDGAGPFRTLRSITMPLLLVAVGPLLIASFAFNFNNFSLIYLLTQGGPFQSGDTSIGSTDLLITYAFRLAFSGASPNIGLASAVCIFIFFIVALMSYSGFRRTAQLEEVN</sequence>
<dbReference type="RefSeq" id="WP_083433661.1">
    <property type="nucleotide sequence ID" value="NZ_HG764815.1"/>
</dbReference>
<comment type="caution">
    <text evidence="12">The sequence shown here is derived from an EMBL/GenBank/DDBJ whole genome shotgun (WGS) entry which is preliminary data.</text>
</comment>
<dbReference type="GO" id="GO:0015423">
    <property type="term" value="F:ABC-type maltose transporter activity"/>
    <property type="evidence" value="ECO:0007669"/>
    <property type="project" value="TreeGrafter"/>
</dbReference>
<proteinExistence type="inferred from homology"/>
<dbReference type="Gene3D" id="1.10.3720.10">
    <property type="entry name" value="MetI-like"/>
    <property type="match status" value="1"/>
</dbReference>
<evidence type="ECO:0000259" key="11">
    <source>
        <dbReference type="PROSITE" id="PS50928"/>
    </source>
</evidence>
<dbReference type="InterPro" id="IPR035277">
    <property type="entry name" value="MalF_N"/>
</dbReference>
<evidence type="ECO:0000256" key="6">
    <source>
        <dbReference type="ARBA" id="ARBA00022692"/>
    </source>
</evidence>
<evidence type="ECO:0000256" key="3">
    <source>
        <dbReference type="ARBA" id="ARBA00022448"/>
    </source>
</evidence>
<dbReference type="PROSITE" id="PS50928">
    <property type="entry name" value="ABC_TM1"/>
    <property type="match status" value="1"/>
</dbReference>
<keyword evidence="13" id="KW-1185">Reference proteome</keyword>
<organism evidence="12 13">
    <name type="scientific">Nostocoides australiense Ben110</name>
    <dbReference type="NCBI Taxonomy" id="1193182"/>
    <lineage>
        <taxon>Bacteria</taxon>
        <taxon>Bacillati</taxon>
        <taxon>Actinomycetota</taxon>
        <taxon>Actinomycetes</taxon>
        <taxon>Micrococcales</taxon>
        <taxon>Intrasporangiaceae</taxon>
        <taxon>Nostocoides</taxon>
    </lineage>
</organism>
<feature type="transmembrane region" description="Helical" evidence="9">
    <location>
        <begin position="338"/>
        <end position="360"/>
    </location>
</feature>
<accession>W6JUB2</accession>
<feature type="transmembrane region" description="Helical" evidence="9">
    <location>
        <begin position="21"/>
        <end position="43"/>
    </location>
</feature>
<name>W6JUB2_9MICO</name>
<dbReference type="Proteomes" id="UP000035763">
    <property type="component" value="Unassembled WGS sequence"/>
</dbReference>
<dbReference type="Pfam" id="PF16296">
    <property type="entry name" value="TM_PBP2_N"/>
    <property type="match status" value="1"/>
</dbReference>
<dbReference type="InterPro" id="IPR032550">
    <property type="entry name" value="TM_PBP2_N"/>
</dbReference>
<evidence type="ECO:0000256" key="9">
    <source>
        <dbReference type="RuleBase" id="RU363032"/>
    </source>
</evidence>
<dbReference type="PANTHER" id="PTHR47314">
    <property type="entry name" value="MALTOSE/MALTODEXTRIN TRANSPORT SYSTEM PERMEASE PROTEIN MALF"/>
    <property type="match status" value="1"/>
</dbReference>
<keyword evidence="5 10" id="KW-0762">Sugar transport</keyword>
<comment type="subcellular location">
    <subcellularLocation>
        <location evidence="1 9">Cell membrane</location>
        <topology evidence="1 9">Multi-pass membrane protein</topology>
    </subcellularLocation>
</comment>
<feature type="domain" description="ABC transmembrane type-1" evidence="11">
    <location>
        <begin position="300"/>
        <end position="518"/>
    </location>
</feature>
<feature type="transmembrane region" description="Helical" evidence="9">
    <location>
        <begin position="49"/>
        <end position="69"/>
    </location>
</feature>
<dbReference type="STRING" id="1193182.BN11_1310023"/>
<dbReference type="InterPro" id="IPR035906">
    <property type="entry name" value="MetI-like_sf"/>
</dbReference>
<dbReference type="CDD" id="cd06261">
    <property type="entry name" value="TM_PBP2"/>
    <property type="match status" value="1"/>
</dbReference>
<evidence type="ECO:0000313" key="13">
    <source>
        <dbReference type="Proteomes" id="UP000035763"/>
    </source>
</evidence>
<dbReference type="GO" id="GO:1990060">
    <property type="term" value="C:maltose transport complex"/>
    <property type="evidence" value="ECO:0007669"/>
    <property type="project" value="TreeGrafter"/>
</dbReference>
<evidence type="ECO:0000313" key="12">
    <source>
        <dbReference type="EMBL" id="CCH72075.1"/>
    </source>
</evidence>
<dbReference type="SUPFAM" id="SSF161098">
    <property type="entry name" value="MetI-like"/>
    <property type="match status" value="1"/>
</dbReference>
<protein>
    <recommendedName>
        <fullName evidence="10">Maltose/maltodextrin transport system permease protein</fullName>
    </recommendedName>
</protein>
<dbReference type="Pfam" id="PF00528">
    <property type="entry name" value="BPD_transp_1"/>
    <property type="match status" value="1"/>
</dbReference>
<dbReference type="GO" id="GO:0042956">
    <property type="term" value="P:maltodextrin transmembrane transport"/>
    <property type="evidence" value="ECO:0007669"/>
    <property type="project" value="TreeGrafter"/>
</dbReference>
<dbReference type="EMBL" id="CAJA01000037">
    <property type="protein sequence ID" value="CCH72075.1"/>
    <property type="molecule type" value="Genomic_DNA"/>
</dbReference>
<dbReference type="AlphaFoldDB" id="W6JUB2"/>
<keyword evidence="6 9" id="KW-0812">Transmembrane</keyword>
<feature type="transmembrane region" description="Helical" evidence="9">
    <location>
        <begin position="380"/>
        <end position="407"/>
    </location>
</feature>
<feature type="transmembrane region" description="Helical" evidence="9">
    <location>
        <begin position="300"/>
        <end position="326"/>
    </location>
</feature>
<gene>
    <name evidence="12" type="ORF">BN11_1310023</name>
</gene>
<dbReference type="InterPro" id="IPR000515">
    <property type="entry name" value="MetI-like"/>
</dbReference>
<evidence type="ECO:0000256" key="7">
    <source>
        <dbReference type="ARBA" id="ARBA00022989"/>
    </source>
</evidence>
<dbReference type="PANTHER" id="PTHR47314:SF1">
    <property type="entry name" value="MALTOSE_MALTODEXTRIN TRANSPORT SYSTEM PERMEASE PROTEIN MALF"/>
    <property type="match status" value="1"/>
</dbReference>
<evidence type="ECO:0000256" key="2">
    <source>
        <dbReference type="ARBA" id="ARBA00009047"/>
    </source>
</evidence>
<keyword evidence="8 9" id="KW-0472">Membrane</keyword>
<comment type="function">
    <text evidence="10">Part of the ABC transporter complex MalEFGK involved in maltose/maltodextrin import. Probably responsible for the translocation of the substrate across the membrane.</text>
</comment>
<evidence type="ECO:0000256" key="8">
    <source>
        <dbReference type="ARBA" id="ARBA00023136"/>
    </source>
</evidence>
<feature type="transmembrane region" description="Helical" evidence="9">
    <location>
        <begin position="497"/>
        <end position="516"/>
    </location>
</feature>
<evidence type="ECO:0000256" key="5">
    <source>
        <dbReference type="ARBA" id="ARBA00022597"/>
    </source>
</evidence>
<keyword evidence="3 9" id="KW-0813">Transport</keyword>
<evidence type="ECO:0000256" key="4">
    <source>
        <dbReference type="ARBA" id="ARBA00022475"/>
    </source>
</evidence>
<dbReference type="Gene3D" id="1.20.58.370">
    <property type="entry name" value="MalF N-terminal region-like"/>
    <property type="match status" value="1"/>
</dbReference>
<keyword evidence="7 9" id="KW-1133">Transmembrane helix</keyword>
<dbReference type="SUPFAM" id="SSF160964">
    <property type="entry name" value="MalF N-terminal region-like"/>
    <property type="match status" value="1"/>
</dbReference>
<feature type="transmembrane region" description="Helical" evidence="9">
    <location>
        <begin position="78"/>
        <end position="99"/>
    </location>
</feature>
<comment type="similarity">
    <text evidence="2 10">Belongs to the binding-protein-dependent transport system permease family. MalFG subfamily.</text>
</comment>
<feature type="transmembrane region" description="Helical" evidence="9">
    <location>
        <begin position="428"/>
        <end position="451"/>
    </location>
</feature>
<keyword evidence="4 10" id="KW-1003">Cell membrane</keyword>
<reference evidence="12 13" key="1">
    <citation type="journal article" date="2013" name="ISME J.">
        <title>A metabolic model for members of the genus Tetrasphaera involved in enhanced biological phosphorus removal.</title>
        <authorList>
            <person name="Kristiansen R."/>
            <person name="Nguyen H.T.T."/>
            <person name="Saunders A.M."/>
            <person name="Nielsen J.L."/>
            <person name="Wimmer R."/>
            <person name="Le V.Q."/>
            <person name="McIlroy S.J."/>
            <person name="Petrovski S."/>
            <person name="Seviour R.J."/>
            <person name="Calteau A."/>
            <person name="Nielsen K.L."/>
            <person name="Nielsen P.H."/>
        </authorList>
    </citation>
    <scope>NUCLEOTIDE SEQUENCE [LARGE SCALE GENOMIC DNA]</scope>
    <source>
        <strain evidence="12 13">Ben110</strain>
    </source>
</reference>
<evidence type="ECO:0000256" key="1">
    <source>
        <dbReference type="ARBA" id="ARBA00004651"/>
    </source>
</evidence>
<evidence type="ECO:0000256" key="10">
    <source>
        <dbReference type="RuleBase" id="RU367050"/>
    </source>
</evidence>
<dbReference type="OrthoDB" id="9805974at2"/>